<dbReference type="PANTHER" id="PTHR42796:SF4">
    <property type="entry name" value="FUMARYLACETOACETATE HYDROLASE DOMAIN-CONTAINING PROTEIN 2A"/>
    <property type="match status" value="1"/>
</dbReference>
<dbReference type="Proteomes" id="UP001142610">
    <property type="component" value="Unassembled WGS sequence"/>
</dbReference>
<dbReference type="InterPro" id="IPR036663">
    <property type="entry name" value="Fumarylacetoacetase_C_sf"/>
</dbReference>
<reference evidence="4" key="1">
    <citation type="submission" date="2022-07" db="EMBL/GenBank/DDBJ databases">
        <title>Parvularcula maris sp. nov., an algicidal bacterium isolated from seawater.</title>
        <authorList>
            <person name="Li F."/>
        </authorList>
    </citation>
    <scope>NUCLEOTIDE SEQUENCE</scope>
    <source>
        <strain evidence="4">BGMRC 0090</strain>
    </source>
</reference>
<evidence type="ECO:0000313" key="4">
    <source>
        <dbReference type="EMBL" id="MCQ8185867.1"/>
    </source>
</evidence>
<dbReference type="GO" id="GO:0016853">
    <property type="term" value="F:isomerase activity"/>
    <property type="evidence" value="ECO:0007669"/>
    <property type="project" value="UniProtKB-ARBA"/>
</dbReference>
<keyword evidence="5" id="KW-1185">Reference proteome</keyword>
<evidence type="ECO:0000313" key="5">
    <source>
        <dbReference type="Proteomes" id="UP001142610"/>
    </source>
</evidence>
<proteinExistence type="inferred from homology"/>
<keyword evidence="2" id="KW-0479">Metal-binding</keyword>
<dbReference type="Gene3D" id="3.90.850.10">
    <property type="entry name" value="Fumarylacetoacetase-like, C-terminal domain"/>
    <property type="match status" value="1"/>
</dbReference>
<evidence type="ECO:0000259" key="3">
    <source>
        <dbReference type="Pfam" id="PF01557"/>
    </source>
</evidence>
<name>A0A9X2RKR3_9PROT</name>
<dbReference type="RefSeq" id="WP_256619763.1">
    <property type="nucleotide sequence ID" value="NZ_JANIBC010000009.1"/>
</dbReference>
<dbReference type="GO" id="GO:0016787">
    <property type="term" value="F:hydrolase activity"/>
    <property type="evidence" value="ECO:0007669"/>
    <property type="project" value="UniProtKB-KW"/>
</dbReference>
<dbReference type="GO" id="GO:0046872">
    <property type="term" value="F:metal ion binding"/>
    <property type="evidence" value="ECO:0007669"/>
    <property type="project" value="UniProtKB-KW"/>
</dbReference>
<protein>
    <submittedName>
        <fullName evidence="4">Fumarylacetoacetate hydrolase family protein</fullName>
    </submittedName>
</protein>
<keyword evidence="4" id="KW-0378">Hydrolase</keyword>
<organism evidence="4 5">
    <name type="scientific">Parvularcula maris</name>
    <dbReference type="NCBI Taxonomy" id="2965077"/>
    <lineage>
        <taxon>Bacteria</taxon>
        <taxon>Pseudomonadati</taxon>
        <taxon>Pseudomonadota</taxon>
        <taxon>Alphaproteobacteria</taxon>
        <taxon>Parvularculales</taxon>
        <taxon>Parvularculaceae</taxon>
        <taxon>Parvularcula</taxon>
    </lineage>
</organism>
<dbReference type="Pfam" id="PF01557">
    <property type="entry name" value="FAA_hydrolase"/>
    <property type="match status" value="1"/>
</dbReference>
<evidence type="ECO:0000256" key="2">
    <source>
        <dbReference type="ARBA" id="ARBA00022723"/>
    </source>
</evidence>
<evidence type="ECO:0000256" key="1">
    <source>
        <dbReference type="ARBA" id="ARBA00010211"/>
    </source>
</evidence>
<dbReference type="InterPro" id="IPR011234">
    <property type="entry name" value="Fumarylacetoacetase-like_C"/>
</dbReference>
<dbReference type="SUPFAM" id="SSF56529">
    <property type="entry name" value="FAH"/>
    <property type="match status" value="1"/>
</dbReference>
<dbReference type="FunFam" id="3.90.850.10:FF:000002">
    <property type="entry name" value="2-hydroxyhepta-2,4-diene-1,7-dioate isomerase"/>
    <property type="match status" value="1"/>
</dbReference>
<sequence>MKLATFTQGGRTRIGVVEGEQVLDISASGTVPTEMISLIEGGEQAMDGLRQVAGKATSFPLSAVALEAPVPSPGKILAIGLNYADHIEETGLDKPKEQIWFNKQRGSVNGPYADVNMPSVSHYLDYEAELVMVIGKRAKHVPRERAHEVVFGYMCGNDVSVRDWQLATPTMTMGKSFDTHGPTGPWIVTADEIGDPHDLDFTCHVNGEEKQRSNTKHMVFDCWDQIAHLSRAFTLEPGDLIFTGTSGGVGVAMKPPVFRQVGDVMKVAFDRIGTIENRIVAEKAETLIA</sequence>
<comment type="similarity">
    <text evidence="1">Belongs to the FAH family.</text>
</comment>
<dbReference type="AlphaFoldDB" id="A0A9X2RKR3"/>
<comment type="caution">
    <text evidence="4">The sequence shown here is derived from an EMBL/GenBank/DDBJ whole genome shotgun (WGS) entry which is preliminary data.</text>
</comment>
<dbReference type="GO" id="GO:0019752">
    <property type="term" value="P:carboxylic acid metabolic process"/>
    <property type="evidence" value="ECO:0007669"/>
    <property type="project" value="UniProtKB-ARBA"/>
</dbReference>
<dbReference type="PANTHER" id="PTHR42796">
    <property type="entry name" value="FUMARYLACETOACETATE HYDROLASE DOMAIN-CONTAINING PROTEIN 2A-RELATED"/>
    <property type="match status" value="1"/>
</dbReference>
<accession>A0A9X2RKR3</accession>
<feature type="domain" description="Fumarylacetoacetase-like C-terminal" evidence="3">
    <location>
        <begin position="75"/>
        <end position="280"/>
    </location>
</feature>
<dbReference type="EMBL" id="JANIBC010000009">
    <property type="protein sequence ID" value="MCQ8185867.1"/>
    <property type="molecule type" value="Genomic_DNA"/>
</dbReference>
<dbReference type="InterPro" id="IPR051121">
    <property type="entry name" value="FAH"/>
</dbReference>
<gene>
    <name evidence="4" type="ORF">NOG11_10740</name>
</gene>